<proteinExistence type="predicted"/>
<reference evidence="2 3" key="2">
    <citation type="submission" date="2018-11" db="EMBL/GenBank/DDBJ databases">
        <authorList>
            <consortium name="Pathogen Informatics"/>
        </authorList>
    </citation>
    <scope>NUCLEOTIDE SEQUENCE [LARGE SCALE GENOMIC DNA]</scope>
    <source>
        <strain evidence="2">Dakar</strain>
        <strain evidence="3">Dakar, Senegal</strain>
    </source>
</reference>
<sequence>MQEKTISVAAASAAVGLNIYKGKNKILRYNTTCNNPIIIDREDLEDVKTFTYLDSIIDEQGGSDADVKAWVGKARALSTQNTSDPLTKHYQQQRTVGENKPDPSGGRNLEEALEMVVGGSRQETLDPGFVLLGTHQQGVPVFLRDLVLPGEFDLVSPTELSGPQLTSSRTVM</sequence>
<dbReference type="EMBL" id="UZAK01033007">
    <property type="protein sequence ID" value="VDP33563.1"/>
    <property type="molecule type" value="Genomic_DNA"/>
</dbReference>
<evidence type="ECO:0000313" key="2">
    <source>
        <dbReference type="EMBL" id="VDP33563.1"/>
    </source>
</evidence>
<accession>A0A183K1X5</accession>
<evidence type="ECO:0000313" key="4">
    <source>
        <dbReference type="WBParaSite" id="SCUD_0000898801-mRNA-1"/>
    </source>
</evidence>
<organism evidence="4">
    <name type="scientific">Schistosoma curassoni</name>
    <dbReference type="NCBI Taxonomy" id="6186"/>
    <lineage>
        <taxon>Eukaryota</taxon>
        <taxon>Metazoa</taxon>
        <taxon>Spiralia</taxon>
        <taxon>Lophotrochozoa</taxon>
        <taxon>Platyhelminthes</taxon>
        <taxon>Trematoda</taxon>
        <taxon>Digenea</taxon>
        <taxon>Strigeidida</taxon>
        <taxon>Schistosomatoidea</taxon>
        <taxon>Schistosomatidae</taxon>
        <taxon>Schistosoma</taxon>
    </lineage>
</organism>
<protein>
    <submittedName>
        <fullName evidence="2 4">Uncharacterized protein</fullName>
    </submittedName>
</protein>
<evidence type="ECO:0000313" key="3">
    <source>
        <dbReference type="Proteomes" id="UP000279833"/>
    </source>
</evidence>
<name>A0A183K1X5_9TREM</name>
<keyword evidence="3" id="KW-1185">Reference proteome</keyword>
<dbReference type="AlphaFoldDB" id="A0A183K1X5"/>
<gene>
    <name evidence="2" type="ORF">SCUD_LOCUS8988</name>
</gene>
<reference evidence="4" key="1">
    <citation type="submission" date="2016-06" db="UniProtKB">
        <authorList>
            <consortium name="WormBaseParasite"/>
        </authorList>
    </citation>
    <scope>IDENTIFICATION</scope>
</reference>
<feature type="compositionally biased region" description="Polar residues" evidence="1">
    <location>
        <begin position="81"/>
        <end position="96"/>
    </location>
</feature>
<dbReference type="Proteomes" id="UP000279833">
    <property type="component" value="Unassembled WGS sequence"/>
</dbReference>
<evidence type="ECO:0000256" key="1">
    <source>
        <dbReference type="SAM" id="MobiDB-lite"/>
    </source>
</evidence>
<dbReference type="STRING" id="6186.A0A183K1X5"/>
<feature type="region of interest" description="Disordered" evidence="1">
    <location>
        <begin position="81"/>
        <end position="107"/>
    </location>
</feature>
<dbReference type="WBParaSite" id="SCUD_0000898801-mRNA-1">
    <property type="protein sequence ID" value="SCUD_0000898801-mRNA-1"/>
    <property type="gene ID" value="SCUD_0000898801"/>
</dbReference>